<dbReference type="InterPro" id="IPR017850">
    <property type="entry name" value="Alkaline_phosphatase_core_sf"/>
</dbReference>
<accession>A0ABW2KJR7</accession>
<reference evidence="2" key="1">
    <citation type="journal article" date="2019" name="Int. J. Syst. Evol. Microbiol.">
        <title>The Global Catalogue of Microorganisms (GCM) 10K type strain sequencing project: providing services to taxonomists for standard genome sequencing and annotation.</title>
        <authorList>
            <consortium name="The Broad Institute Genomics Platform"/>
            <consortium name="The Broad Institute Genome Sequencing Center for Infectious Disease"/>
            <person name="Wu L."/>
            <person name="Ma J."/>
        </authorList>
    </citation>
    <scope>NUCLEOTIDE SEQUENCE [LARGE SCALE GENOMIC DNA]</scope>
    <source>
        <strain evidence="2">CGMCC 4.7382</strain>
    </source>
</reference>
<proteinExistence type="predicted"/>
<sequence length="376" mass="39517">MDGTFEAPRYGAASLADLAPSVLASLGVAGEPDVLGLPPVRRACVLLVDGMGWQALLANRAHAPFLSGLLDGATVMTAGFPTTTATSLTTLGTGCPPGGHGIFGYQVGLPGRDRVMNSLRWDPEVRPETWQPRRTVYQRAEAAGVRTAYVADGAFEGSGFTRASARGGRYVPADGPDALAEAVASVLRDADRSYAFVYHPDLDTAGHVFGIDSLQWRNELERVDRLAETIAGALPADGVCYVTADHGMVDVGPDGRVDVEADPALTSGVRLLAGEARVRQVHALPGAHADVLAAWRERLTGRAAVVDRDEAIARGWFGPVTPDLAPRIGDVLALAYGDTALVAPRAEPSESRLVGQHGSLTPEEVRVPLLRVLPGA</sequence>
<evidence type="ECO:0000313" key="1">
    <source>
        <dbReference type="EMBL" id="MFC7330108.1"/>
    </source>
</evidence>
<evidence type="ECO:0000313" key="2">
    <source>
        <dbReference type="Proteomes" id="UP001596540"/>
    </source>
</evidence>
<dbReference type="Gene3D" id="3.40.720.10">
    <property type="entry name" value="Alkaline Phosphatase, subunit A"/>
    <property type="match status" value="1"/>
</dbReference>
<comment type="caution">
    <text evidence="1">The sequence shown here is derived from an EMBL/GenBank/DDBJ whole genome shotgun (WGS) entry which is preliminary data.</text>
</comment>
<dbReference type="PANTHER" id="PTHR10151:SF120">
    <property type="entry name" value="BIS(5'-ADENOSYL)-TRIPHOSPHATASE"/>
    <property type="match status" value="1"/>
</dbReference>
<dbReference type="PANTHER" id="PTHR10151">
    <property type="entry name" value="ECTONUCLEOTIDE PYROPHOSPHATASE/PHOSPHODIESTERASE"/>
    <property type="match status" value="1"/>
</dbReference>
<dbReference type="Proteomes" id="UP001596540">
    <property type="component" value="Unassembled WGS sequence"/>
</dbReference>
<dbReference type="SUPFAM" id="SSF53649">
    <property type="entry name" value="Alkaline phosphatase-like"/>
    <property type="match status" value="1"/>
</dbReference>
<name>A0ABW2KJR7_9ACTN</name>
<keyword evidence="2" id="KW-1185">Reference proteome</keyword>
<organism evidence="1 2">
    <name type="scientific">Marinactinospora rubrisoli</name>
    <dbReference type="NCBI Taxonomy" id="2715399"/>
    <lineage>
        <taxon>Bacteria</taxon>
        <taxon>Bacillati</taxon>
        <taxon>Actinomycetota</taxon>
        <taxon>Actinomycetes</taxon>
        <taxon>Streptosporangiales</taxon>
        <taxon>Nocardiopsidaceae</taxon>
        <taxon>Marinactinospora</taxon>
    </lineage>
</organism>
<dbReference type="EMBL" id="JBHTBH010000010">
    <property type="protein sequence ID" value="MFC7330108.1"/>
    <property type="molecule type" value="Genomic_DNA"/>
</dbReference>
<dbReference type="Pfam" id="PF01663">
    <property type="entry name" value="Phosphodiest"/>
    <property type="match status" value="1"/>
</dbReference>
<protein>
    <submittedName>
        <fullName evidence="1">Alkaline phosphatase family protein</fullName>
    </submittedName>
</protein>
<gene>
    <name evidence="1" type="ORF">ACFQRF_20465</name>
</gene>
<dbReference type="InterPro" id="IPR002591">
    <property type="entry name" value="Phosphodiest/P_Trfase"/>
</dbReference>
<dbReference type="RefSeq" id="WP_379872854.1">
    <property type="nucleotide sequence ID" value="NZ_JBHTBH010000010.1"/>
</dbReference>